<dbReference type="PANTHER" id="PTHR12320:SF1">
    <property type="entry name" value="PROTEIN PHOSPHATASE PTC7 HOMOLOG"/>
    <property type="match status" value="1"/>
</dbReference>
<dbReference type="Gene3D" id="3.60.40.10">
    <property type="entry name" value="PPM-type phosphatase domain"/>
    <property type="match status" value="1"/>
</dbReference>
<accession>A0A2T0FP34</accession>
<dbReference type="RefSeq" id="XP_024666664.1">
    <property type="nucleotide sequence ID" value="XM_024810896.1"/>
</dbReference>
<keyword evidence="1" id="KW-0904">Protein phosphatase</keyword>
<dbReference type="InterPro" id="IPR001932">
    <property type="entry name" value="PPM-type_phosphatase-like_dom"/>
</dbReference>
<comment type="catalytic activity">
    <reaction evidence="1">
        <text>O-phospho-L-seryl-[protein] + H2O = L-seryl-[protein] + phosphate</text>
        <dbReference type="Rhea" id="RHEA:20629"/>
        <dbReference type="Rhea" id="RHEA-COMP:9863"/>
        <dbReference type="Rhea" id="RHEA-COMP:11604"/>
        <dbReference type="ChEBI" id="CHEBI:15377"/>
        <dbReference type="ChEBI" id="CHEBI:29999"/>
        <dbReference type="ChEBI" id="CHEBI:43474"/>
        <dbReference type="ChEBI" id="CHEBI:83421"/>
        <dbReference type="EC" id="3.1.3.16"/>
    </reaction>
</comment>
<dbReference type="PANTHER" id="PTHR12320">
    <property type="entry name" value="PROTEIN PHOSPHATASE 2C"/>
    <property type="match status" value="1"/>
</dbReference>
<dbReference type="GO" id="GO:0004722">
    <property type="term" value="F:protein serine/threonine phosphatase activity"/>
    <property type="evidence" value="ECO:0007669"/>
    <property type="project" value="UniProtKB-EC"/>
</dbReference>
<dbReference type="InterPro" id="IPR036457">
    <property type="entry name" value="PPM-type-like_dom_sf"/>
</dbReference>
<dbReference type="PROSITE" id="PS51746">
    <property type="entry name" value="PPM_2"/>
    <property type="match status" value="1"/>
</dbReference>
<comment type="catalytic activity">
    <reaction evidence="1">
        <text>O-phospho-L-threonyl-[protein] + H2O = L-threonyl-[protein] + phosphate</text>
        <dbReference type="Rhea" id="RHEA:47004"/>
        <dbReference type="Rhea" id="RHEA-COMP:11060"/>
        <dbReference type="Rhea" id="RHEA-COMP:11605"/>
        <dbReference type="ChEBI" id="CHEBI:15377"/>
        <dbReference type="ChEBI" id="CHEBI:30013"/>
        <dbReference type="ChEBI" id="CHEBI:43474"/>
        <dbReference type="ChEBI" id="CHEBI:61977"/>
        <dbReference type="EC" id="3.1.3.16"/>
    </reaction>
</comment>
<dbReference type="STRING" id="45607.A0A2T0FP34"/>
<dbReference type="OrthoDB" id="60843at2759"/>
<sequence>MLSRLSTLRVCSRKIGVLSQRSVYTLSSSVAFCSKGSLAAYNKDSGDDAYLLSTWIVPGPLQGAALVGVADGVGGWKKYGVDASRLSKGLALEMQEQFERDEGADVLPTSRGLLNKSFEELLKHGDEYAGGTTLCFGLLHPITGMILLGNLGDSMSIVIRRGKIAYCSERDAVGLAPRQLVILPDNLIQKHKQMFTAAGQVPEWPSWIRTQTTDLVVDPFKLEHGDVIIFGTDGLFDNVYQSFIVKAVSDAMLDNGSWSDASGEILPKTKISGEAKLAELLTKRAYYNSLDPSFASPFATRSFQEGLLLPGGKPDDITTVVAMVDAHSVNSQDSDL</sequence>
<comment type="cofactor">
    <cofactor evidence="1">
        <name>Mg(2+)</name>
        <dbReference type="ChEBI" id="CHEBI:18420"/>
    </cofactor>
</comment>
<evidence type="ECO:0000313" key="3">
    <source>
        <dbReference type="EMBL" id="PRT56719.1"/>
    </source>
</evidence>
<dbReference type="EC" id="3.1.3.16" evidence="1"/>
<comment type="caution">
    <text evidence="3">The sequence shown here is derived from an EMBL/GenBank/DDBJ whole genome shotgun (WGS) entry which is preliminary data.</text>
</comment>
<comment type="cofactor">
    <cofactor evidence="1">
        <name>Mn(2+)</name>
        <dbReference type="ChEBI" id="CHEBI:29035"/>
    </cofactor>
</comment>
<keyword evidence="1" id="KW-0479">Metal-binding</keyword>
<protein>
    <recommendedName>
        <fullName evidence="1">Protein phosphatase</fullName>
        <ecNumber evidence="1">3.1.3.16</ecNumber>
    </recommendedName>
</protein>
<dbReference type="EMBL" id="NDIQ01000022">
    <property type="protein sequence ID" value="PRT56719.1"/>
    <property type="molecule type" value="Genomic_DNA"/>
</dbReference>
<dbReference type="SMART" id="SM00331">
    <property type="entry name" value="PP2C_SIG"/>
    <property type="match status" value="1"/>
</dbReference>
<dbReference type="GO" id="GO:0046872">
    <property type="term" value="F:metal ion binding"/>
    <property type="evidence" value="ECO:0007669"/>
    <property type="project" value="UniProtKB-UniRule"/>
</dbReference>
<dbReference type="InterPro" id="IPR039123">
    <property type="entry name" value="PPTC7"/>
</dbReference>
<evidence type="ECO:0000259" key="2">
    <source>
        <dbReference type="PROSITE" id="PS51746"/>
    </source>
</evidence>
<dbReference type="SMART" id="SM00332">
    <property type="entry name" value="PP2Cc"/>
    <property type="match status" value="1"/>
</dbReference>
<dbReference type="Proteomes" id="UP000238350">
    <property type="component" value="Unassembled WGS sequence"/>
</dbReference>
<dbReference type="GeneID" id="36518087"/>
<evidence type="ECO:0000313" key="4">
    <source>
        <dbReference type="Proteomes" id="UP000238350"/>
    </source>
</evidence>
<evidence type="ECO:0000256" key="1">
    <source>
        <dbReference type="RuleBase" id="RU366020"/>
    </source>
</evidence>
<keyword evidence="1" id="KW-0464">Manganese</keyword>
<reference evidence="3 4" key="1">
    <citation type="submission" date="2017-04" db="EMBL/GenBank/DDBJ databases">
        <title>Genome sequencing of [Candida] sorbophila.</title>
        <authorList>
            <person name="Ahn J.O."/>
        </authorList>
    </citation>
    <scope>NUCLEOTIDE SEQUENCE [LARGE SCALE GENOMIC DNA]</scope>
    <source>
        <strain evidence="3 4">DS02</strain>
    </source>
</reference>
<dbReference type="AlphaFoldDB" id="A0A2T0FP34"/>
<proteinExistence type="inferred from homology"/>
<gene>
    <name evidence="3" type="ORF">B9G98_04339</name>
</gene>
<organism evidence="3 4">
    <name type="scientific">Wickerhamiella sorbophila</name>
    <dbReference type="NCBI Taxonomy" id="45607"/>
    <lineage>
        <taxon>Eukaryota</taxon>
        <taxon>Fungi</taxon>
        <taxon>Dikarya</taxon>
        <taxon>Ascomycota</taxon>
        <taxon>Saccharomycotina</taxon>
        <taxon>Dipodascomycetes</taxon>
        <taxon>Dipodascales</taxon>
        <taxon>Trichomonascaceae</taxon>
        <taxon>Wickerhamiella</taxon>
    </lineage>
</organism>
<feature type="domain" description="PPM-type phosphatase" evidence="2">
    <location>
        <begin position="29"/>
        <end position="324"/>
    </location>
</feature>
<name>A0A2T0FP34_9ASCO</name>
<keyword evidence="4" id="KW-1185">Reference proteome</keyword>
<comment type="similarity">
    <text evidence="1">Belongs to the PP2C family.</text>
</comment>
<keyword evidence="1" id="KW-0460">Magnesium</keyword>
<keyword evidence="1" id="KW-0378">Hydrolase</keyword>
<dbReference type="SUPFAM" id="SSF81606">
    <property type="entry name" value="PP2C-like"/>
    <property type="match status" value="1"/>
</dbReference>